<feature type="compositionally biased region" description="Basic and acidic residues" evidence="2">
    <location>
        <begin position="603"/>
        <end position="616"/>
    </location>
</feature>
<reference evidence="3" key="2">
    <citation type="journal article" date="2023" name="Microbiol Resour">
        <title>Decontamination and Annotation of the Draft Genome Sequence of the Oomycete Lagenidium giganteum ARSEF 373.</title>
        <authorList>
            <person name="Morgan W.R."/>
            <person name="Tartar A."/>
        </authorList>
    </citation>
    <scope>NUCLEOTIDE SEQUENCE</scope>
    <source>
        <strain evidence="3">ARSEF 373</strain>
    </source>
</reference>
<feature type="region of interest" description="Disordered" evidence="2">
    <location>
        <begin position="145"/>
        <end position="292"/>
    </location>
</feature>
<feature type="compositionally biased region" description="Basic and acidic residues" evidence="2">
    <location>
        <begin position="2095"/>
        <end position="2107"/>
    </location>
</feature>
<proteinExistence type="predicted"/>
<feature type="compositionally biased region" description="Basic residues" evidence="2">
    <location>
        <begin position="276"/>
        <end position="286"/>
    </location>
</feature>
<keyword evidence="1" id="KW-0175">Coiled coil</keyword>
<dbReference type="InterPro" id="IPR012337">
    <property type="entry name" value="RNaseH-like_sf"/>
</dbReference>
<feature type="region of interest" description="Disordered" evidence="2">
    <location>
        <begin position="1589"/>
        <end position="1615"/>
    </location>
</feature>
<feature type="compositionally biased region" description="Acidic residues" evidence="2">
    <location>
        <begin position="710"/>
        <end position="719"/>
    </location>
</feature>
<dbReference type="PANTHER" id="PTHR21574:SF0">
    <property type="entry name" value="CENTROSOMAL PROTEIN OF 120 KDA"/>
    <property type="match status" value="1"/>
</dbReference>
<sequence>MKEAQSPAPAGARGSTISAQVEKLRAQLTSTVGTQVESAIAVACNDFARAWERKASSMARGTPAHQTVFPLSLETPDEDISYDTYYKCCRRLVQYISENMKTCPEFVQQMDRIILACHSEAPESVLSSVVTKSLWFHRYAQDDDAEDSAAEEENKENVKMANSEPVKREPRHSVDESPVAVIPPRPKGKRGRPRKIPREEEPAPVVSPKRPRRETRSRRSLPADLEPMEVEDDNEQSDNQDNSMELIEGEVADDNPSAYEKNDAEEEESAALAPAKPKRGRGRPTHPHVDVRGDYNADDELLSFKDAIGELCFADKRTPAQTKFFKDRLAKSITFVDAQLCQPPPGLVCSRECRKIRSQMCNRDLPCKNKMCRIWHDVEAHTDRCRNTQCEFRNRVMLRETMHKIDRKKIELQKKRAENQRKTTELNDIKKQGGDANEREAYIEVTLLENELGELERDVEKCEQELGVLKATKNAFLACLGEIGITEDDDAKDGLPDFHTHYVTKKQTPNKQRGQVAKKDDEVISSTPTRRNEPRGGRRGTGPHGQVAAQIANNIVDEEPKPGTPYSFRRTTRRSTQISAQRFVASGQVIEIDDDEEEGEEENSNKEKNNENGKDNADDENGDEQEDATRADEKAASDAKSPERKVAAKEVNHAEPVAAAKETAAASASASSKSKTADDDEDEANSEEAEEDPPSAEPKTSAGASAEDGKDGEEEEEENVPPKRIVLPERPLSKHALSSVLVDPTAAEERSSDEDKPAATEATTDTVATTVWAATAMADHDAAAMATVSVDLTNGDHQRQAVLMPDATTLRTKKRGGRQKDPIWQETTICEDKTVLCNRCHAVIHRYGCTKVERVRLHFEKRCLQSKRQKTAMDGTDTDGTAAKMRACSRTDYTTKMGLFRRRIARWLFASGQDFHEIENKLLVDALRLLRTEVALPTKLELENELLDVEFNASVNRVNRELSAKTCTLTVEKWRDFQGQEVTNYGAIVDDGRSFFLECTTASAQETTLDTLADDIERVILKHKRALFIGIMAPTATDITKSLRERVLRKTPPTMFFHGCVCHALRLLIKDVCTIVPWLAVFRESVTESFKVLEETNKMLQLRDRFAGLLITDVGTMLAGSFCDSLEVLLKAEKELIAIVTKRDFVDSLSPAEEQARTKRVQDFVLGESFFQDLANALTLLKPLQAKLMHFETDSRATISQVYHCYMELLDLYANMEAINKKEKALITSCVNERFELIYGEAHGVSYVLDPVYLGQNLTPAKEESVNAFIANSCVGKPDPDMMMQLTRYKEMVQQLKECNQGYWELLVSRSVRPLDFWTERRQFPELQKLAWLVFSLPATSTSASKTFCPQTQMVHAKFAAQLPVPKVRKLTHIYCNSQISGDDKDNDLSATVLKDVHTLRYTIKRDGSTVDGEVIDVESQAADTEDETVIYWVFYVERLCVGDDDGGSGEPRRDVHDADVKEHEASPPAPAVKGPSRIVFDSDSDQDEEEEEETQASAKTEQARSQRAKPTRRITAPLSPTPRALRDDSGWTFTIHVRRIRGLRVPVAAPSLVRPSGSGAPDIAELHVFATVDKQGKHSLGSTWKEEAVATPPTTQHRRRNARDAAVGGLPSPGMVRRSGLLQEATWKHQDGVLTWKLSQDTFRHLKAYTPRLKLLVYGVGDNMRGGEVPMTALSPAKSMSKHTGIKGVVSCGWFFLDLRCVDLLGVIPESFPEAVSMPYSRAHKNLSNSNEQHVKVEDKVNSILDAMVLAESDSPKVVNRTIVSKIGTEDEATDAQVQKQLQDIELAKLAFLEEKNAWKQEQKLFQMRWRRKLAEMEKARMDELEDEWARREEERSGLLKQAQLEYQDLEQKLRLSLQDVEARERKLIAAEAAFQRDRRVFTEETELAKRRQQTEHAHAMLLAKKNMESLEQRARTLEEQLMHAERRTKQVEADFADYRMQQRKVPEARLREEIASLKGQLVELERQKVVVEKERDQAEAKAANLKLQLDQAIDRLRAEKKKYEARSAEELEKLRLKYVAREEKYVLDGDREELRAIKRQLDELRRVSLDRKRMQPSTHHSVSKSSATRTSMNGRRTSPVARRDISGVRSQGGRRDRNSLVERLNDGGARSNEEFGDESGSVLEEDHDWNDPSSDEENAEPVVAINQPSGDHSSTELKRLERERHLLLSSGAYTEDSALVRELDRLILLSNERSQRVQL</sequence>
<evidence type="ECO:0000313" key="3">
    <source>
        <dbReference type="EMBL" id="DBA04447.1"/>
    </source>
</evidence>
<feature type="compositionally biased region" description="Basic residues" evidence="2">
    <location>
        <begin position="186"/>
        <end position="195"/>
    </location>
</feature>
<comment type="caution">
    <text evidence="3">The sequence shown here is derived from an EMBL/GenBank/DDBJ whole genome shotgun (WGS) entry which is preliminary data.</text>
</comment>
<evidence type="ECO:0000313" key="4">
    <source>
        <dbReference type="Proteomes" id="UP001146120"/>
    </source>
</evidence>
<feature type="region of interest" description="Disordered" evidence="2">
    <location>
        <begin position="1446"/>
        <end position="1526"/>
    </location>
</feature>
<reference evidence="3" key="1">
    <citation type="submission" date="2022-11" db="EMBL/GenBank/DDBJ databases">
        <authorList>
            <person name="Morgan W.R."/>
            <person name="Tartar A."/>
        </authorList>
    </citation>
    <scope>NUCLEOTIDE SEQUENCE</scope>
    <source>
        <strain evidence="3">ARSEF 373</strain>
    </source>
</reference>
<gene>
    <name evidence="3" type="ORF">N0F65_010043</name>
</gene>
<feature type="compositionally biased region" description="Basic and acidic residues" evidence="2">
    <location>
        <begin position="627"/>
        <end position="653"/>
    </location>
</feature>
<feature type="compositionally biased region" description="Acidic residues" evidence="2">
    <location>
        <begin position="145"/>
        <end position="154"/>
    </location>
</feature>
<dbReference type="InterPro" id="IPR039893">
    <property type="entry name" value="CEP120-like"/>
</dbReference>
<dbReference type="Proteomes" id="UP001146120">
    <property type="component" value="Unassembled WGS sequence"/>
</dbReference>
<evidence type="ECO:0000256" key="2">
    <source>
        <dbReference type="SAM" id="MobiDB-lite"/>
    </source>
</evidence>
<feature type="region of interest" description="Disordered" evidence="2">
    <location>
        <begin position="505"/>
        <end position="764"/>
    </location>
</feature>
<feature type="compositionally biased region" description="Basic and acidic residues" evidence="2">
    <location>
        <begin position="1451"/>
        <end position="1466"/>
    </location>
</feature>
<evidence type="ECO:0008006" key="5">
    <source>
        <dbReference type="Google" id="ProtNLM"/>
    </source>
</evidence>
<feature type="compositionally biased region" description="Low complexity" evidence="2">
    <location>
        <begin position="658"/>
        <end position="674"/>
    </location>
</feature>
<feature type="compositionally biased region" description="Basic and acidic residues" evidence="2">
    <location>
        <begin position="165"/>
        <end position="175"/>
    </location>
</feature>
<feature type="compositionally biased region" description="Basic and acidic residues" evidence="2">
    <location>
        <begin position="747"/>
        <end position="758"/>
    </location>
</feature>
<feature type="compositionally biased region" description="Acidic residues" evidence="2">
    <location>
        <begin position="591"/>
        <end position="602"/>
    </location>
</feature>
<dbReference type="SUPFAM" id="SSF53098">
    <property type="entry name" value="Ribonuclease H-like"/>
    <property type="match status" value="1"/>
</dbReference>
<keyword evidence="4" id="KW-1185">Reference proteome</keyword>
<feature type="compositionally biased region" description="Low complexity" evidence="2">
    <location>
        <begin position="697"/>
        <end position="706"/>
    </location>
</feature>
<organism evidence="3 4">
    <name type="scientific">Lagenidium giganteum</name>
    <dbReference type="NCBI Taxonomy" id="4803"/>
    <lineage>
        <taxon>Eukaryota</taxon>
        <taxon>Sar</taxon>
        <taxon>Stramenopiles</taxon>
        <taxon>Oomycota</taxon>
        <taxon>Peronosporomycetes</taxon>
        <taxon>Pythiales</taxon>
        <taxon>Pythiaceae</taxon>
    </lineage>
</organism>
<feature type="compositionally biased region" description="Acidic residues" evidence="2">
    <location>
        <begin position="2125"/>
        <end position="2141"/>
    </location>
</feature>
<accession>A0AAV2ZCH8</accession>
<feature type="region of interest" description="Disordered" evidence="2">
    <location>
        <begin position="2050"/>
        <end position="2160"/>
    </location>
</feature>
<name>A0AAV2ZCH8_9STRA</name>
<feature type="compositionally biased region" description="Acidic residues" evidence="2">
    <location>
        <begin position="678"/>
        <end position="694"/>
    </location>
</feature>
<dbReference type="GO" id="GO:0005815">
    <property type="term" value="C:microtubule organizing center"/>
    <property type="evidence" value="ECO:0007669"/>
    <property type="project" value="TreeGrafter"/>
</dbReference>
<dbReference type="GO" id="GO:0010564">
    <property type="term" value="P:regulation of cell cycle process"/>
    <property type="evidence" value="ECO:0007669"/>
    <property type="project" value="TreeGrafter"/>
</dbReference>
<feature type="compositionally biased region" description="Basic residues" evidence="2">
    <location>
        <begin position="209"/>
        <end position="219"/>
    </location>
</feature>
<feature type="coiled-coil region" evidence="1">
    <location>
        <begin position="398"/>
        <end position="472"/>
    </location>
</feature>
<feature type="compositionally biased region" description="Polar residues" evidence="2">
    <location>
        <begin position="2057"/>
        <end position="2078"/>
    </location>
</feature>
<dbReference type="PANTHER" id="PTHR21574">
    <property type="entry name" value="CENTROSOMAL PROTEIN OF 120 KDA"/>
    <property type="match status" value="1"/>
</dbReference>
<feature type="compositionally biased region" description="Acidic residues" evidence="2">
    <location>
        <begin position="226"/>
        <end position="238"/>
    </location>
</feature>
<feature type="coiled-coil region" evidence="1">
    <location>
        <begin position="1816"/>
        <end position="1868"/>
    </location>
</feature>
<protein>
    <recommendedName>
        <fullName evidence="5">DUF659 domain-containing protein</fullName>
    </recommendedName>
</protein>
<evidence type="ECO:0000256" key="1">
    <source>
        <dbReference type="SAM" id="Coils"/>
    </source>
</evidence>
<feature type="compositionally biased region" description="Acidic residues" evidence="2">
    <location>
        <begin position="1483"/>
        <end position="1495"/>
    </location>
</feature>
<dbReference type="EMBL" id="DAKRPA010000008">
    <property type="protein sequence ID" value="DBA04447.1"/>
    <property type="molecule type" value="Genomic_DNA"/>
</dbReference>
<feature type="coiled-coil region" evidence="1">
    <location>
        <begin position="1902"/>
        <end position="2049"/>
    </location>
</feature>
<feature type="compositionally biased region" description="Acidic residues" evidence="2">
    <location>
        <begin position="617"/>
        <end position="626"/>
    </location>
</feature>